<reference evidence="2 3" key="2">
    <citation type="submission" date="2019-04" db="EMBL/GenBank/DDBJ databases">
        <title>The genome sequence of big-headed turtle.</title>
        <authorList>
            <person name="Gong S."/>
        </authorList>
    </citation>
    <scope>NUCLEOTIDE SEQUENCE [LARGE SCALE GENOMIC DNA]</scope>
    <source>
        <strain evidence="2">DO16091913</strain>
        <tissue evidence="2">Muscle</tissue>
    </source>
</reference>
<name>A0A4D9DSF3_9SAUR</name>
<accession>A0A4D9DSF3</accession>
<dbReference type="Proteomes" id="UP000297703">
    <property type="component" value="Unassembled WGS sequence"/>
</dbReference>
<gene>
    <name evidence="2" type="ORF">DR999_PMT17551</name>
</gene>
<sequence length="136" mass="14482">MVRLERSPPPPLPQARPDGAHPGKGKAALADWTHTCCSEHVWEQRQHSVAVGRDDYFKDAGLPMPLAPTSLLISASCAPGSLLVCPSLGSGQGGDCMEHGGTACWVKDGRKARGSQATSLAAQFQARLLVKRQQKQ</sequence>
<feature type="region of interest" description="Disordered" evidence="1">
    <location>
        <begin position="1"/>
        <end position="26"/>
    </location>
</feature>
<dbReference type="EMBL" id="QXTE01000273">
    <property type="protein sequence ID" value="TFK00317.1"/>
    <property type="molecule type" value="Genomic_DNA"/>
</dbReference>
<dbReference type="AlphaFoldDB" id="A0A4D9DSF3"/>
<reference evidence="2 3" key="1">
    <citation type="submission" date="2019-04" db="EMBL/GenBank/DDBJ databases">
        <title>Draft genome of the big-headed turtle Platysternon megacephalum.</title>
        <authorList>
            <person name="Gong S."/>
        </authorList>
    </citation>
    <scope>NUCLEOTIDE SEQUENCE [LARGE SCALE GENOMIC DNA]</scope>
    <source>
        <strain evidence="2">DO16091913</strain>
        <tissue evidence="2">Muscle</tissue>
    </source>
</reference>
<comment type="caution">
    <text evidence="2">The sequence shown here is derived from an EMBL/GenBank/DDBJ whole genome shotgun (WGS) entry which is preliminary data.</text>
</comment>
<organism evidence="2 3">
    <name type="scientific">Platysternon megacephalum</name>
    <name type="common">big-headed turtle</name>
    <dbReference type="NCBI Taxonomy" id="55544"/>
    <lineage>
        <taxon>Eukaryota</taxon>
        <taxon>Metazoa</taxon>
        <taxon>Chordata</taxon>
        <taxon>Craniata</taxon>
        <taxon>Vertebrata</taxon>
        <taxon>Euteleostomi</taxon>
        <taxon>Archelosauria</taxon>
        <taxon>Testudinata</taxon>
        <taxon>Testudines</taxon>
        <taxon>Cryptodira</taxon>
        <taxon>Durocryptodira</taxon>
        <taxon>Testudinoidea</taxon>
        <taxon>Platysternidae</taxon>
        <taxon>Platysternon</taxon>
    </lineage>
</organism>
<evidence type="ECO:0000313" key="3">
    <source>
        <dbReference type="Proteomes" id="UP000297703"/>
    </source>
</evidence>
<evidence type="ECO:0000256" key="1">
    <source>
        <dbReference type="SAM" id="MobiDB-lite"/>
    </source>
</evidence>
<keyword evidence="3" id="KW-1185">Reference proteome</keyword>
<proteinExistence type="predicted"/>
<protein>
    <submittedName>
        <fullName evidence="2">Semaphorin-3B</fullName>
    </submittedName>
</protein>
<evidence type="ECO:0000313" key="2">
    <source>
        <dbReference type="EMBL" id="TFK00317.1"/>
    </source>
</evidence>